<proteinExistence type="predicted"/>
<dbReference type="EMBL" id="VSRR010002384">
    <property type="protein sequence ID" value="MPC31181.1"/>
    <property type="molecule type" value="Genomic_DNA"/>
</dbReference>
<organism evidence="1 2">
    <name type="scientific">Portunus trituberculatus</name>
    <name type="common">Swimming crab</name>
    <name type="synonym">Neptunus trituberculatus</name>
    <dbReference type="NCBI Taxonomy" id="210409"/>
    <lineage>
        <taxon>Eukaryota</taxon>
        <taxon>Metazoa</taxon>
        <taxon>Ecdysozoa</taxon>
        <taxon>Arthropoda</taxon>
        <taxon>Crustacea</taxon>
        <taxon>Multicrustacea</taxon>
        <taxon>Malacostraca</taxon>
        <taxon>Eumalacostraca</taxon>
        <taxon>Eucarida</taxon>
        <taxon>Decapoda</taxon>
        <taxon>Pleocyemata</taxon>
        <taxon>Brachyura</taxon>
        <taxon>Eubrachyura</taxon>
        <taxon>Portunoidea</taxon>
        <taxon>Portunidae</taxon>
        <taxon>Portuninae</taxon>
        <taxon>Portunus</taxon>
    </lineage>
</organism>
<dbReference type="AlphaFoldDB" id="A0A5B7EAQ1"/>
<accession>A0A5B7EAQ1</accession>
<name>A0A5B7EAQ1_PORTR</name>
<evidence type="ECO:0000313" key="2">
    <source>
        <dbReference type="Proteomes" id="UP000324222"/>
    </source>
</evidence>
<keyword evidence="2" id="KW-1185">Reference proteome</keyword>
<protein>
    <submittedName>
        <fullName evidence="1">Uncharacterized protein</fullName>
    </submittedName>
</protein>
<reference evidence="1 2" key="1">
    <citation type="submission" date="2019-05" db="EMBL/GenBank/DDBJ databases">
        <title>Another draft genome of Portunus trituberculatus and its Hox gene families provides insights of decapod evolution.</title>
        <authorList>
            <person name="Jeong J.-H."/>
            <person name="Song I."/>
            <person name="Kim S."/>
            <person name="Choi T."/>
            <person name="Kim D."/>
            <person name="Ryu S."/>
            <person name="Kim W."/>
        </authorList>
    </citation>
    <scope>NUCLEOTIDE SEQUENCE [LARGE SCALE GENOMIC DNA]</scope>
    <source>
        <tissue evidence="1">Muscle</tissue>
    </source>
</reference>
<comment type="caution">
    <text evidence="1">The sequence shown here is derived from an EMBL/GenBank/DDBJ whole genome shotgun (WGS) entry which is preliminary data.</text>
</comment>
<sequence length="217" mass="23973">MRSVRGRGEEVDLLGKGAVIIIGSAFRVFLSNESEEEDKTCTECIASSVITYSQAYLKNGHNMRQLERQHVDDTPVESSFSFDGGKTHTSERAPWCPSLVFFTSTSDAINSASLSGLVKHFWFPGGVVDPSFSSATSFRTAGCDCDCEGILTTFLPPGTLKVRAMACKVTDDRLFRPCRIFGPNPFLPFSKSSALYDMDTWATPIALWKRMDIVSVW</sequence>
<dbReference type="Proteomes" id="UP000324222">
    <property type="component" value="Unassembled WGS sequence"/>
</dbReference>
<gene>
    <name evidence="1" type="ORF">E2C01_024463</name>
</gene>
<evidence type="ECO:0000313" key="1">
    <source>
        <dbReference type="EMBL" id="MPC31181.1"/>
    </source>
</evidence>